<evidence type="ECO:0000313" key="10">
    <source>
        <dbReference type="RefSeq" id="XP_010267009.2"/>
    </source>
</evidence>
<dbReference type="Gene3D" id="1.10.3130.10">
    <property type="entry name" value="serine acetyltransferase, domain 1"/>
    <property type="match status" value="1"/>
</dbReference>
<dbReference type="InterPro" id="IPR005881">
    <property type="entry name" value="Ser_O-AcTrfase"/>
</dbReference>
<evidence type="ECO:0000256" key="1">
    <source>
        <dbReference type="ARBA" id="ARBA00004876"/>
    </source>
</evidence>
<dbReference type="FunFam" id="2.160.10.10:FF:000002">
    <property type="entry name" value="Serine acetyltransferase"/>
    <property type="match status" value="1"/>
</dbReference>
<comment type="similarity">
    <text evidence="2">Belongs to the transferase hexapeptide repeat family.</text>
</comment>
<dbReference type="eggNOG" id="KOG4750">
    <property type="taxonomic scope" value="Eukaryota"/>
</dbReference>
<dbReference type="FunCoup" id="A0A1U8AIJ1">
    <property type="interactions" value="578"/>
</dbReference>
<dbReference type="InterPro" id="IPR045304">
    <property type="entry name" value="LbH_SAT"/>
</dbReference>
<keyword evidence="4" id="KW-0028">Amino-acid biosynthesis</keyword>
<dbReference type="InterPro" id="IPR042122">
    <property type="entry name" value="Ser_AcTrfase_N_sf"/>
</dbReference>
<protein>
    <recommendedName>
        <fullName evidence="3">serine O-acetyltransferase</fullName>
        <ecNumber evidence="3">2.3.1.30</ecNumber>
    </recommendedName>
</protein>
<dbReference type="GO" id="GO:0009001">
    <property type="term" value="F:serine O-acetyltransferase activity"/>
    <property type="evidence" value="ECO:0000318"/>
    <property type="project" value="GO_Central"/>
</dbReference>
<feature type="compositionally biased region" description="Basic and acidic residues" evidence="7">
    <location>
        <begin position="324"/>
        <end position="337"/>
    </location>
</feature>
<evidence type="ECO:0000256" key="3">
    <source>
        <dbReference type="ARBA" id="ARBA00013266"/>
    </source>
</evidence>
<proteinExistence type="inferred from homology"/>
<reference evidence="10" key="1">
    <citation type="submission" date="2025-08" db="UniProtKB">
        <authorList>
            <consortium name="RefSeq"/>
        </authorList>
    </citation>
    <scope>IDENTIFICATION</scope>
</reference>
<dbReference type="GO" id="GO:0005829">
    <property type="term" value="C:cytosol"/>
    <property type="evidence" value="ECO:0000318"/>
    <property type="project" value="GO_Central"/>
</dbReference>
<evidence type="ECO:0000256" key="6">
    <source>
        <dbReference type="ARBA" id="ARBA00023315"/>
    </source>
</evidence>
<dbReference type="CDD" id="cd03354">
    <property type="entry name" value="LbH_SAT"/>
    <property type="match status" value="1"/>
</dbReference>
<dbReference type="Gene3D" id="2.160.10.10">
    <property type="entry name" value="Hexapeptide repeat proteins"/>
    <property type="match status" value="1"/>
</dbReference>
<dbReference type="InterPro" id="IPR011004">
    <property type="entry name" value="Trimer_LpxA-like_sf"/>
</dbReference>
<dbReference type="AlphaFoldDB" id="A0A1U8AIJ1"/>
<dbReference type="Proteomes" id="UP000189703">
    <property type="component" value="Unplaced"/>
</dbReference>
<dbReference type="SMART" id="SM00971">
    <property type="entry name" value="SATase_N"/>
    <property type="match status" value="1"/>
</dbReference>
<evidence type="ECO:0000256" key="7">
    <source>
        <dbReference type="SAM" id="MobiDB-lite"/>
    </source>
</evidence>
<dbReference type="OrthoDB" id="25818at2759"/>
<feature type="domain" description="Serine acetyltransferase N-terminal" evidence="8">
    <location>
        <begin position="84"/>
        <end position="188"/>
    </location>
</feature>
<dbReference type="EC" id="2.3.1.30" evidence="3"/>
<dbReference type="InParanoid" id="A0A1U8AIJ1"/>
<dbReference type="SUPFAM" id="SSF51161">
    <property type="entry name" value="Trimeric LpxA-like enzymes"/>
    <property type="match status" value="1"/>
</dbReference>
<dbReference type="Pfam" id="PF00132">
    <property type="entry name" value="Hexapep"/>
    <property type="match status" value="1"/>
</dbReference>
<dbReference type="GeneID" id="104604403"/>
<keyword evidence="6" id="KW-0012">Acyltransferase</keyword>
<dbReference type="PROSITE" id="PS00101">
    <property type="entry name" value="HEXAPEP_TRANSFERASES"/>
    <property type="match status" value="1"/>
</dbReference>
<dbReference type="PANTHER" id="PTHR42811">
    <property type="entry name" value="SERINE ACETYLTRANSFERASE"/>
    <property type="match status" value="1"/>
</dbReference>
<name>A0A1U8AIJ1_NELNU</name>
<comment type="pathway">
    <text evidence="1">Amino-acid biosynthesis; L-cysteine biosynthesis; L-cysteine from L-serine: step 1/2.</text>
</comment>
<dbReference type="InterPro" id="IPR010493">
    <property type="entry name" value="Ser_AcTrfase_N"/>
</dbReference>
<dbReference type="Pfam" id="PF06426">
    <property type="entry name" value="SATase_N"/>
    <property type="match status" value="1"/>
</dbReference>
<dbReference type="InterPro" id="IPR018357">
    <property type="entry name" value="Hexapep_transf_CS"/>
</dbReference>
<sequence>MKFCRAPPTFPYNSPHRPSIHSTDSSRPHATHEPLIPCYLHTQIQFCYSPPSKMPAGEIRYPTAAPPRTSFTGFTDSCEDEAWVWSQIKAEARRDADAEPALASYLYSTILSHSSLARSISFHLGNKLCSSTLLSTLLYDLFLSFFSKEPSLRAATVADLRAARMRDPACVSFSHCLLNYKGFLACQAQRVAHRLWNESRRPLALALQSRIADVFAIDIHPAAKIGKGVLFDHATGLVVGETAVIGNNVSILHHVTLGGTGKESGDRHPKVGDGVLIGAGATILGNIKIGEGAKIGAGSLVLKDVPPRTTAVGNPARLVGGKDQPAKHEDIPGESMDHTSFISEWSDYII</sequence>
<dbReference type="NCBIfam" id="TIGR01172">
    <property type="entry name" value="cysE"/>
    <property type="match status" value="1"/>
</dbReference>
<dbReference type="STRING" id="4432.A0A1U8AIJ1"/>
<organism evidence="9 10">
    <name type="scientific">Nelumbo nucifera</name>
    <name type="common">Sacred lotus</name>
    <dbReference type="NCBI Taxonomy" id="4432"/>
    <lineage>
        <taxon>Eukaryota</taxon>
        <taxon>Viridiplantae</taxon>
        <taxon>Streptophyta</taxon>
        <taxon>Embryophyta</taxon>
        <taxon>Tracheophyta</taxon>
        <taxon>Spermatophyta</taxon>
        <taxon>Magnoliopsida</taxon>
        <taxon>Proteales</taxon>
        <taxon>Nelumbonaceae</taxon>
        <taxon>Nelumbo</taxon>
    </lineage>
</organism>
<dbReference type="InterPro" id="IPR053376">
    <property type="entry name" value="Serine_acetyltransferase"/>
</dbReference>
<evidence type="ECO:0000313" key="9">
    <source>
        <dbReference type="Proteomes" id="UP000189703"/>
    </source>
</evidence>
<evidence type="ECO:0000256" key="4">
    <source>
        <dbReference type="ARBA" id="ARBA00022605"/>
    </source>
</evidence>
<dbReference type="KEGG" id="nnu:104604403"/>
<evidence type="ECO:0000259" key="8">
    <source>
        <dbReference type="SMART" id="SM00971"/>
    </source>
</evidence>
<keyword evidence="5" id="KW-0808">Transferase</keyword>
<evidence type="ECO:0000256" key="5">
    <source>
        <dbReference type="ARBA" id="ARBA00022679"/>
    </source>
</evidence>
<evidence type="ECO:0000256" key="2">
    <source>
        <dbReference type="ARBA" id="ARBA00007274"/>
    </source>
</evidence>
<keyword evidence="9" id="KW-1185">Reference proteome</keyword>
<dbReference type="InterPro" id="IPR001451">
    <property type="entry name" value="Hexapep"/>
</dbReference>
<dbReference type="UniPathway" id="UPA00136">
    <property type="reaction ID" value="UER00199"/>
</dbReference>
<gene>
    <name evidence="10" type="primary">LOC104604403</name>
</gene>
<dbReference type="OMA" id="CEDEAWV"/>
<dbReference type="NCBIfam" id="NF041874">
    <property type="entry name" value="EPS_EpsC"/>
    <property type="match status" value="1"/>
</dbReference>
<feature type="region of interest" description="Disordered" evidence="7">
    <location>
        <begin position="312"/>
        <end position="337"/>
    </location>
</feature>
<accession>A0A1U8AIJ1</accession>
<dbReference type="RefSeq" id="XP_010267009.2">
    <property type="nucleotide sequence ID" value="XM_010268707.2"/>
</dbReference>
<dbReference type="GO" id="GO:0006535">
    <property type="term" value="P:cysteine biosynthetic process from serine"/>
    <property type="evidence" value="ECO:0007669"/>
    <property type="project" value="InterPro"/>
</dbReference>